<accession>A0A4Y8RKV2</accession>
<proteinExistence type="predicted"/>
<dbReference type="GO" id="GO:0003743">
    <property type="term" value="F:translation initiation factor activity"/>
    <property type="evidence" value="ECO:0007669"/>
    <property type="project" value="UniProtKB-KW"/>
</dbReference>
<evidence type="ECO:0000313" key="2">
    <source>
        <dbReference type="Proteomes" id="UP000298179"/>
    </source>
</evidence>
<dbReference type="OrthoDB" id="7428207at2"/>
<keyword evidence="1" id="KW-0396">Initiation factor</keyword>
<gene>
    <name evidence="1" type="ORF">E3C22_10540</name>
</gene>
<organism evidence="1 2">
    <name type="scientific">Jiella endophytica</name>
    <dbReference type="NCBI Taxonomy" id="2558362"/>
    <lineage>
        <taxon>Bacteria</taxon>
        <taxon>Pseudomonadati</taxon>
        <taxon>Pseudomonadota</taxon>
        <taxon>Alphaproteobacteria</taxon>
        <taxon>Hyphomicrobiales</taxon>
        <taxon>Aurantimonadaceae</taxon>
        <taxon>Jiella</taxon>
    </lineage>
</organism>
<reference evidence="1 2" key="1">
    <citation type="submission" date="2019-03" db="EMBL/GenBank/DDBJ databases">
        <title>Jiella endophytica sp. nov., a novel endophytic bacterium isolated from root of Ficus microcarpa Linn. f.</title>
        <authorList>
            <person name="Tuo L."/>
        </authorList>
    </citation>
    <scope>NUCLEOTIDE SEQUENCE [LARGE SCALE GENOMIC DNA]</scope>
    <source>
        <strain evidence="1 2">CBS5Q-3</strain>
    </source>
</reference>
<keyword evidence="2" id="KW-1185">Reference proteome</keyword>
<keyword evidence="1" id="KW-0648">Protein biosynthesis</keyword>
<dbReference type="AlphaFoldDB" id="A0A4Y8RKV2"/>
<sequence>MAAASVGLLSGCGSITRGTSEDVTINARPEGTDIRTSNGYQCQTSCVLKIPRKDTFTITASKPGYQTEMVQVTTEVSGGGAAGMAGNILAGGVIGIGVDAATGAVLDHTPNPVNIVLEPDGVPQIPVRTGKERKDDEAAPVS</sequence>
<comment type="caution">
    <text evidence="1">The sequence shown here is derived from an EMBL/GenBank/DDBJ whole genome shotgun (WGS) entry which is preliminary data.</text>
</comment>
<dbReference type="Proteomes" id="UP000298179">
    <property type="component" value="Unassembled WGS sequence"/>
</dbReference>
<dbReference type="EMBL" id="SOZD01000003">
    <property type="protein sequence ID" value="TFF23352.1"/>
    <property type="molecule type" value="Genomic_DNA"/>
</dbReference>
<name>A0A4Y8RKV2_9HYPH</name>
<protein>
    <submittedName>
        <fullName evidence="1">Translation initiation factor 2</fullName>
    </submittedName>
</protein>
<evidence type="ECO:0000313" key="1">
    <source>
        <dbReference type="EMBL" id="TFF23352.1"/>
    </source>
</evidence>